<organism evidence="1 2">
    <name type="scientific">Iocasia fonsfrigidae</name>
    <dbReference type="NCBI Taxonomy" id="2682810"/>
    <lineage>
        <taxon>Bacteria</taxon>
        <taxon>Bacillati</taxon>
        <taxon>Bacillota</taxon>
        <taxon>Clostridia</taxon>
        <taxon>Halanaerobiales</taxon>
        <taxon>Halanaerobiaceae</taxon>
        <taxon>Iocasia</taxon>
    </lineage>
</organism>
<accession>A0A8A7KI43</accession>
<evidence type="ECO:0000313" key="1">
    <source>
        <dbReference type="EMBL" id="QTL99458.1"/>
    </source>
</evidence>
<keyword evidence="2" id="KW-1185">Reference proteome</keyword>
<dbReference type="RefSeq" id="WP_230867802.1">
    <property type="nucleotide sequence ID" value="NZ_CP046640.1"/>
</dbReference>
<dbReference type="InterPro" id="IPR027417">
    <property type="entry name" value="P-loop_NTPase"/>
</dbReference>
<evidence type="ECO:0008006" key="3">
    <source>
        <dbReference type="Google" id="ProtNLM"/>
    </source>
</evidence>
<dbReference type="KEGG" id="ifn:GM661_16650"/>
<dbReference type="SUPFAM" id="SSF52540">
    <property type="entry name" value="P-loop containing nucleoside triphosphate hydrolases"/>
    <property type="match status" value="1"/>
</dbReference>
<dbReference type="EMBL" id="CP046640">
    <property type="protein sequence ID" value="QTL99458.1"/>
    <property type="molecule type" value="Genomic_DNA"/>
</dbReference>
<protein>
    <recommendedName>
        <fullName evidence="3">Sulfotransferase</fullName>
    </recommendedName>
</protein>
<sequence>MGDCVIVLGMHRSGTSMIAGILDRLGINMGDNLIGAMPSNPYGHYEDKEFVELNDRILHAAGGFWYNPPGREALLEKQNTFKDDILSLVQKINDSSKYCGWKDPRTSLTIELFYPYLTAPKFIVCHRAAVQVANSLQKRSGIPLEVGINLKREYDVRLADFFTRNKDLPKIDLYYNDVLENTRERISSIVDFLVIKPSSAQLKEAEGFVVVK</sequence>
<evidence type="ECO:0000313" key="2">
    <source>
        <dbReference type="Proteomes" id="UP000665020"/>
    </source>
</evidence>
<dbReference type="AlphaFoldDB" id="A0A8A7KI43"/>
<name>A0A8A7KI43_9FIRM</name>
<gene>
    <name evidence="1" type="ORF">GM661_16650</name>
</gene>
<dbReference type="Gene3D" id="3.40.50.300">
    <property type="entry name" value="P-loop containing nucleotide triphosphate hydrolases"/>
    <property type="match status" value="1"/>
</dbReference>
<proteinExistence type="predicted"/>
<dbReference type="Proteomes" id="UP000665020">
    <property type="component" value="Chromosome"/>
</dbReference>
<reference evidence="1" key="1">
    <citation type="submission" date="2019-12" db="EMBL/GenBank/DDBJ databases">
        <authorList>
            <person name="zhang j."/>
            <person name="sun C.M."/>
        </authorList>
    </citation>
    <scope>NUCLEOTIDE SEQUENCE</scope>
    <source>
        <strain evidence="1">NS-1</strain>
    </source>
</reference>